<feature type="domain" description="Phosphoadenosine phosphosulphate reductase" evidence="1">
    <location>
        <begin position="18"/>
        <end position="209"/>
    </location>
</feature>
<gene>
    <name evidence="2" type="ORF">LTT95_04390</name>
</gene>
<accession>A0ABS8U9K2</accession>
<comment type="caution">
    <text evidence="2">The sequence shown here is derived from an EMBL/GenBank/DDBJ whole genome shotgun (WGS) entry which is preliminary data.</text>
</comment>
<sequence>MSDLPTIEELIASGALFVASHSGGKDSQAMLIQLLERVPAEQLLVIHASLGESEWEGALEHAQAQATAAGLPFLVAHAVKTFLGMVEHRYAVRPGPNSSCWPSASNRQCTSDLKRGPIEREVRRYVKSHGFTTVVSCMGMRAAESPARAKRLVLQPNLRNTIRGRDWWEWLPIHEMTTAEVWRTIADAGQSPHPAYLAGNQRLSCVFCILASPRDLANGARHRPELFDRYREIERRTGYTMHQSRKSLDELVAIGEAQLCALAEAA</sequence>
<dbReference type="InterPro" id="IPR050128">
    <property type="entry name" value="Sulfate_adenylyltrnsfr_sub2"/>
</dbReference>
<dbReference type="PANTHER" id="PTHR43196:SF2">
    <property type="entry name" value="PHOSPHOADENOSINE PHOSPHOSULFATE REDUCTASE"/>
    <property type="match status" value="1"/>
</dbReference>
<evidence type="ECO:0000259" key="1">
    <source>
        <dbReference type="Pfam" id="PF01507"/>
    </source>
</evidence>
<keyword evidence="3" id="KW-1185">Reference proteome</keyword>
<dbReference type="SUPFAM" id="SSF52402">
    <property type="entry name" value="Adenine nucleotide alpha hydrolases-like"/>
    <property type="match status" value="1"/>
</dbReference>
<dbReference type="EMBL" id="JAJQKU010000001">
    <property type="protein sequence ID" value="MCD9096173.1"/>
    <property type="molecule type" value="Genomic_DNA"/>
</dbReference>
<proteinExistence type="predicted"/>
<organism evidence="2 3">
    <name type="scientific">Luteimonas fraxinea</name>
    <dbReference type="NCBI Taxonomy" id="2901869"/>
    <lineage>
        <taxon>Bacteria</taxon>
        <taxon>Pseudomonadati</taxon>
        <taxon>Pseudomonadota</taxon>
        <taxon>Gammaproteobacteria</taxon>
        <taxon>Lysobacterales</taxon>
        <taxon>Lysobacteraceae</taxon>
        <taxon>Luteimonas</taxon>
    </lineage>
</organism>
<name>A0ABS8U9K2_9GAMM</name>
<evidence type="ECO:0000313" key="3">
    <source>
        <dbReference type="Proteomes" id="UP001430360"/>
    </source>
</evidence>
<dbReference type="InterPro" id="IPR014729">
    <property type="entry name" value="Rossmann-like_a/b/a_fold"/>
</dbReference>
<protein>
    <submittedName>
        <fullName evidence="2">Phosphoadenosine phosphosulfate reductase family protein</fullName>
    </submittedName>
</protein>
<dbReference type="PANTHER" id="PTHR43196">
    <property type="entry name" value="SULFATE ADENYLYLTRANSFERASE SUBUNIT 2"/>
    <property type="match status" value="1"/>
</dbReference>
<reference evidence="2" key="2">
    <citation type="journal article" date="2022" name="Syst. Appl. Microbiol.">
        <title>Physiological and genomic characterisation of Luteimonas fraxinea sp. nov., a bacterial species associated with trees tolerant to ash dieback.</title>
        <authorList>
            <person name="Ulrich K."/>
            <person name="Becker R."/>
            <person name="Behrendt U."/>
            <person name="Kube M."/>
            <person name="Schneck V."/>
            <person name="Ulrich A."/>
        </authorList>
    </citation>
    <scope>NUCLEOTIDE SEQUENCE</scope>
    <source>
        <strain evidence="2">A1P009</strain>
    </source>
</reference>
<dbReference type="Proteomes" id="UP001430360">
    <property type="component" value="Unassembled WGS sequence"/>
</dbReference>
<dbReference type="InterPro" id="IPR002500">
    <property type="entry name" value="PAPS_reduct_dom"/>
</dbReference>
<dbReference type="Gene3D" id="3.40.50.620">
    <property type="entry name" value="HUPs"/>
    <property type="match status" value="1"/>
</dbReference>
<reference evidence="2" key="1">
    <citation type="submission" date="2021-12" db="EMBL/GenBank/DDBJ databases">
        <authorList>
            <person name="Ulrich A."/>
        </authorList>
    </citation>
    <scope>NUCLEOTIDE SEQUENCE</scope>
    <source>
        <strain evidence="2">A1P009</strain>
    </source>
</reference>
<dbReference type="Pfam" id="PF01507">
    <property type="entry name" value="PAPS_reduct"/>
    <property type="match status" value="1"/>
</dbReference>
<dbReference type="RefSeq" id="WP_232134646.1">
    <property type="nucleotide sequence ID" value="NZ_JAJQKU010000001.1"/>
</dbReference>
<evidence type="ECO:0000313" key="2">
    <source>
        <dbReference type="EMBL" id="MCD9096173.1"/>
    </source>
</evidence>